<feature type="region of interest" description="Disordered" evidence="2">
    <location>
        <begin position="1683"/>
        <end position="1959"/>
    </location>
</feature>
<feature type="compositionally biased region" description="Basic and acidic residues" evidence="2">
    <location>
        <begin position="909"/>
        <end position="925"/>
    </location>
</feature>
<feature type="compositionally biased region" description="Pro residues" evidence="2">
    <location>
        <begin position="534"/>
        <end position="556"/>
    </location>
</feature>
<feature type="compositionally biased region" description="Basic and acidic residues" evidence="2">
    <location>
        <begin position="2450"/>
        <end position="2473"/>
    </location>
</feature>
<dbReference type="PROSITE" id="PS50157">
    <property type="entry name" value="ZINC_FINGER_C2H2_2"/>
    <property type="match status" value="4"/>
</dbReference>
<dbReference type="PROSITE" id="PS00028">
    <property type="entry name" value="ZINC_FINGER_C2H2_1"/>
    <property type="match status" value="6"/>
</dbReference>
<feature type="region of interest" description="Disordered" evidence="2">
    <location>
        <begin position="248"/>
        <end position="352"/>
    </location>
</feature>
<evidence type="ECO:0000256" key="1">
    <source>
        <dbReference type="PROSITE-ProRule" id="PRU00042"/>
    </source>
</evidence>
<feature type="compositionally biased region" description="Pro residues" evidence="2">
    <location>
        <begin position="610"/>
        <end position="621"/>
    </location>
</feature>
<gene>
    <name evidence="4" type="ORF">APTSU1_000897800</name>
</gene>
<feature type="compositionally biased region" description="Low complexity" evidence="2">
    <location>
        <begin position="2156"/>
        <end position="2166"/>
    </location>
</feature>
<feature type="compositionally biased region" description="Polar residues" evidence="2">
    <location>
        <begin position="797"/>
        <end position="809"/>
    </location>
</feature>
<feature type="compositionally biased region" description="Basic residues" evidence="2">
    <location>
        <begin position="1749"/>
        <end position="1764"/>
    </location>
</feature>
<feature type="compositionally biased region" description="Polar residues" evidence="2">
    <location>
        <begin position="112"/>
        <end position="137"/>
    </location>
</feature>
<feature type="region of interest" description="Disordered" evidence="2">
    <location>
        <begin position="3325"/>
        <end position="3629"/>
    </location>
</feature>
<feature type="region of interest" description="Disordered" evidence="2">
    <location>
        <begin position="1642"/>
        <end position="1663"/>
    </location>
</feature>
<feature type="compositionally biased region" description="Basic residues" evidence="2">
    <location>
        <begin position="2991"/>
        <end position="3000"/>
    </location>
</feature>
<feature type="region of interest" description="Disordered" evidence="2">
    <location>
        <begin position="445"/>
        <end position="625"/>
    </location>
</feature>
<feature type="compositionally biased region" description="Polar residues" evidence="2">
    <location>
        <begin position="8"/>
        <end position="18"/>
    </location>
</feature>
<dbReference type="Proteomes" id="UP001623349">
    <property type="component" value="Unassembled WGS sequence"/>
</dbReference>
<dbReference type="PANTHER" id="PTHR21465">
    <property type="entry name" value="ZINC FINGER PROTEIN 469"/>
    <property type="match status" value="1"/>
</dbReference>
<dbReference type="InterPro" id="IPR039270">
    <property type="entry name" value="ZNF469"/>
</dbReference>
<feature type="region of interest" description="Disordered" evidence="2">
    <location>
        <begin position="2047"/>
        <end position="2081"/>
    </location>
</feature>
<evidence type="ECO:0000313" key="5">
    <source>
        <dbReference type="Proteomes" id="UP001623349"/>
    </source>
</evidence>
<dbReference type="InterPro" id="IPR013087">
    <property type="entry name" value="Znf_C2H2_type"/>
</dbReference>
<feature type="region of interest" description="Disordered" evidence="2">
    <location>
        <begin position="1538"/>
        <end position="1623"/>
    </location>
</feature>
<feature type="compositionally biased region" description="Acidic residues" evidence="2">
    <location>
        <begin position="2102"/>
        <end position="2115"/>
    </location>
</feature>
<dbReference type="SMART" id="SM00355">
    <property type="entry name" value="ZnF_C2H2"/>
    <property type="match status" value="8"/>
</dbReference>
<keyword evidence="1" id="KW-0862">Zinc</keyword>
<feature type="region of interest" description="Disordered" evidence="2">
    <location>
        <begin position="2681"/>
        <end position="2705"/>
    </location>
</feature>
<feature type="compositionally biased region" description="Polar residues" evidence="2">
    <location>
        <begin position="3017"/>
        <end position="3028"/>
    </location>
</feature>
<feature type="compositionally biased region" description="Basic and acidic residues" evidence="2">
    <location>
        <begin position="1035"/>
        <end position="1061"/>
    </location>
</feature>
<feature type="region of interest" description="Disordered" evidence="2">
    <location>
        <begin position="2964"/>
        <end position="3044"/>
    </location>
</feature>
<feature type="region of interest" description="Disordered" evidence="2">
    <location>
        <begin position="1"/>
        <end position="36"/>
    </location>
</feature>
<feature type="compositionally biased region" description="Low complexity" evidence="2">
    <location>
        <begin position="517"/>
        <end position="533"/>
    </location>
</feature>
<feature type="compositionally biased region" description="Basic and acidic residues" evidence="2">
    <location>
        <begin position="3615"/>
        <end position="3624"/>
    </location>
</feature>
<dbReference type="SUPFAM" id="SSF57667">
    <property type="entry name" value="beta-beta-alpha zinc fingers"/>
    <property type="match status" value="1"/>
</dbReference>
<proteinExistence type="predicted"/>
<feature type="compositionally biased region" description="Polar residues" evidence="2">
    <location>
        <begin position="3205"/>
        <end position="3222"/>
    </location>
</feature>
<keyword evidence="1" id="KW-0479">Metal-binding</keyword>
<feature type="region of interest" description="Disordered" evidence="2">
    <location>
        <begin position="2606"/>
        <end position="2641"/>
    </location>
</feature>
<feature type="region of interest" description="Disordered" evidence="2">
    <location>
        <begin position="1379"/>
        <end position="1398"/>
    </location>
</feature>
<organism evidence="4 5">
    <name type="scientific">Apodemus speciosus</name>
    <name type="common">Large Japanese field mouse</name>
    <dbReference type="NCBI Taxonomy" id="105296"/>
    <lineage>
        <taxon>Eukaryota</taxon>
        <taxon>Metazoa</taxon>
        <taxon>Chordata</taxon>
        <taxon>Craniata</taxon>
        <taxon>Vertebrata</taxon>
        <taxon>Euteleostomi</taxon>
        <taxon>Mammalia</taxon>
        <taxon>Eutheria</taxon>
        <taxon>Euarchontoglires</taxon>
        <taxon>Glires</taxon>
        <taxon>Rodentia</taxon>
        <taxon>Myomorpha</taxon>
        <taxon>Muroidea</taxon>
        <taxon>Muridae</taxon>
        <taxon>Murinae</taxon>
        <taxon>Apodemus</taxon>
    </lineage>
</organism>
<name>A0ABQ0F3R9_APOSI</name>
<feature type="compositionally biased region" description="Polar residues" evidence="2">
    <location>
        <begin position="53"/>
        <end position="65"/>
    </location>
</feature>
<dbReference type="PANTHER" id="PTHR21465:SF2">
    <property type="entry name" value="ZINC FINGER PROTEIN 469"/>
    <property type="match status" value="1"/>
</dbReference>
<feature type="domain" description="C2H2-type" evidence="3">
    <location>
        <begin position="2201"/>
        <end position="2229"/>
    </location>
</feature>
<dbReference type="EMBL" id="BAAFST010000008">
    <property type="protein sequence ID" value="GAB1293746.1"/>
    <property type="molecule type" value="Genomic_DNA"/>
</dbReference>
<evidence type="ECO:0000256" key="2">
    <source>
        <dbReference type="SAM" id="MobiDB-lite"/>
    </source>
</evidence>
<feature type="region of interest" description="Disordered" evidence="2">
    <location>
        <begin position="671"/>
        <end position="691"/>
    </location>
</feature>
<feature type="domain" description="C2H2-type" evidence="3">
    <location>
        <begin position="3058"/>
        <end position="3085"/>
    </location>
</feature>
<reference evidence="4 5" key="1">
    <citation type="submission" date="2024-08" db="EMBL/GenBank/DDBJ databases">
        <title>The draft genome of Apodemus speciosus.</title>
        <authorList>
            <person name="Nabeshima K."/>
            <person name="Suzuki S."/>
            <person name="Onuma M."/>
        </authorList>
    </citation>
    <scope>NUCLEOTIDE SEQUENCE [LARGE SCALE GENOMIC DNA]</scope>
    <source>
        <strain evidence="4">IB14-021</strain>
    </source>
</reference>
<feature type="compositionally biased region" description="Polar residues" evidence="2">
    <location>
        <begin position="1450"/>
        <end position="1466"/>
    </location>
</feature>
<feature type="compositionally biased region" description="Polar residues" evidence="2">
    <location>
        <begin position="963"/>
        <end position="973"/>
    </location>
</feature>
<feature type="region of interest" description="Disordered" evidence="2">
    <location>
        <begin position="2213"/>
        <end position="2577"/>
    </location>
</feature>
<feature type="region of interest" description="Disordered" evidence="2">
    <location>
        <begin position="2102"/>
        <end position="2127"/>
    </location>
</feature>
<sequence>MRDEGSKAQGSPEAQLSQAKEVEREDPLLRSQAPAGQSYAQAYSWLASRMESSHPQLHSLSTSRIRCTLGEPPKDLRREPPQGSDTKVPQGQKTRARHRPSISRGESLPSPEETSSQRCFQEAPSSFTSTNCTSPSATPGPLPRRAPQSGGTSPRRLASGTNLQAIGTNPWPPAAENSFPGANFGVSSAEPEPFPEGSRPSSPQGVSVPYPFPVETIQHERAAGTMLFTFRQPLAAWSEEALGSNPAYPSLPCNPGQSGAANTPRDLGGALSPPGSARFLPSPFHDSLHKGLTKGLPEGPSPTHDGLGSPRGLPNPPPQRHFPGQGYGANGVGTSPASLDTELPTPGPPPTHLPQLWDTTAAPYPPPTLGPAAAATTAFFESQQLCLPHSPPLPWSPVLTTPGPNSHQMGVLSRLKFPRGSSEWQGDSQGTLSALNTIARPGETVSALRSSPGQPSSSPRLLAYGGLKDPGTQPLFFGGTQPQVSPQGALSLPPPRVVGASPSEAAAPAHPCHRHPAAQPTPALTTASNLDPSGPQPSSCPPPIPRRPSSPFPSPEPTYALPTHYQSETAKAFPLPTEGPGTKDAFKGLEGAPFPHKSPSLGRDGLKGFPPEPPPPPPPPYSAQHFSLSSASLDQLDVLLTCRQCDRNYSSLVAFLEHRPLCSLLLAKTKDGSLQPPGLPTPTATSKAPTEAHSALLEHNQAVPFLLTRDDQGDSKDDSLRTSFLPGLAVTSFPLPASDLDMEDDAKLDRLITEALNGMEYQSDNPEIDSSFIDVFADEEPSGSRAPSAGHPLHSQMGATSKNGAQPQLPSKVAAPEPQAPRPGDRSRPARNRPKTRSLGLAPAEADVTTLVRQQRRGKQFKLFRKEPGMTKGPNSQARAICLRPRRKGRSAEGPRRQACKSRVRRGHAGVDHSISRATSKETRNSKHLQLPSGKDTRKRRGRGGSWSKELIHKIVRQKNRCHGQQAQASQVSHAPALPVRPPSAQEGRLAGQGCASESEEEAGVHQRHFGGSCPRLFPPQPPTVAPGQEEEEGRFDPEPEKGHEAGDWEAGHGPVERGPEHGGLPIVALKHAPQLLTATKTQEESHALLDFPREGQEPEVAAVLHPGTTELRERTSSPANCGGASPRSAALVPAPAGSPRPSGSHPETLSGHSMPVPDPGTSGHMKIPTLHIREDSASQPGRCLVPIDKVAEAFYTESSIPVCKNSSPGCDPDHCDGQSIECPAAKRGPLPDNDTSCELFLGSKDLANCFPDDLYAKPLAMDPLPAQSCYLSQDSMETLESTPLKSPPYPIETDPGKVHSPLTLESTSLFVGLPEGGFDPPLYDSLSANRVTQVPLAGPEKPLTDPLYPPFLLLEEVSPVLPGSFPGLSKGKAFSKKCSLEETGPPSPPAAPEKGSECSLTLTSNLCEDELEIKRLVTELESQLQGTGSTQGGLGEPEEATQRGKMDTSPKQASLLPTNQATSPQKEPADDLTDLEGSSSQQEQKQWSCPPSNHAEKAAPLPGARKHPGSGAPLSPEGFTLSFQRAQEVIICNADSRIPLSDPVPDSDKQQASSLHAESVAKHSPKRGLLFSEDNEASGAQNKDAPPLLRGKHTRGRSLDLSCEAQEPCPSPPALEGFNSPNAHLALEPNLILKSDENVTSLPSASVGHDSKGHLEDQVGSSVEARLNKPVANDLGFKGEVLDATAKSEDNTQGLQPGDPSVTGEAIVEEDSSRTVKRSTLPADIQKQLRSKAGGCLGSPRQLEKSKGLSRAKRLRPKGRRSLRNPDALTKVSAHLEARPARGRRPRQGNRAVGDLRRQALSSTSPTYPDGTSLIAIQRPFPLQKEPAERSPGKAASPQTLFSQENPAPSKRGLATHVLSTMPQATPTPSDLDQIPQEDPGARVKPIRSPAPSSHRVLPSPGDQPTSPVLAPLGANHGQATKDAELPASPTLLVTSCCGPEEPSSHHSLLGTSSPKDSPVVPLGSISFSAPVLLERNSPRGITVRTLADPGKEELKISSAHSSALPLGGPSSPKMTIKAAPLTCIASKDDLDSSETLEVPDPHCMGVPPLSNPERTFSKDPSLGSQSGTPCPSPGEGHNIIAVPTDLTTLETTGPDSQICQEDEVEASSEEQDNPETPGTRYRDVTNVARVMPTGLHLALETPLSSTSSDFRSESPQSHISISHHPPQKGSSDPQDHKRRPRGLNKNPEPAEQAPAEPPVTCQLCLASFRSKAGLSRHKARKHRPPRESRSLLSPMVVPACQPPDPMTGACQTPGKKSRKVPGKGKPSHRGLGAGHSTGPPPLQASTTLEDFMGPEILKTTSEKSEGSGALDTPLDQFPPTPGLIEQGESAKVPASKPRRPDRWRADQLHPNQPEARGQRQGGEPAKSPSRPERKQNRKGGTPRGRRRKQGPGGATHVTSDRPLSPLRLSPEEGCRAAVRPPPPSSTVVPRAMADAEDIGPGTLCTEEVPAHKAPQERRVCPGTTEKEHPVEQEATWTRWFWGPEEVRASAISGGPSQAIESQPAEHCTGAKGRSDGGTGKGTPDLPDRIHNLEVDSAISSCPQGPIKAPETRNEVHGSEGSTPDAPSPDQREPLDLFDDEVSFSRLFPLDGRLTRKNLRVYGKRCKRPKRPAPKEPIAEAINGVSHGSTRLPTDLSDSGSLCLSREGEDLWDDEVMSLPESLLLDGLLSNKTPGFDPWAPSPSRWGLESHAEASPTEEEEPSCFLENQDEWSEPIPQLHMVPAAWRDLEPCSPACETASSVGDVSPEPPNLEREHDNSPPGNASLPPLYVKDFEVLSTQLEIQDLCFLGPCDDLTELPNPGALDFQVTASSRGSPNKRMEGAARASRAKGRDLRVKGRKASHKCRVCFQRFHSLGQLDLHKLSHSPSPPPTCYMCVERRFGSRELLREHLWEKHVQGRAGPWACGMCLKEVADVWMYNQHLREHAARFARNGQARRALGDLPGCLEGESTLTHFLNSIVERASNPQRTKRSIGKASGESSEQEGEAGKKTPRRMKGKARASVTPSREGAERGSPSVPTTCSDSAKTPPTPSPDPWSHGESPLQAVPVHEDCKDPSRDCHHCGKQFPKPFKLQRHLAVHSPQRVYLCPRCPQVYPEPWELKVHLGLTHRVTEEKELPHVPLYACELCANVMHVIRRSFVCSSCNYTFAKKEQFDRHMDKHLRSGQQPFTLRSVKRPGLPKRKTYVSQDVLPSKQHRLMVPSSPPELSTDTTLSTGSPTPSEVSLPALALGCSETDPSLGLDQPSPPERPVDQAGRSPQGNKPPLSGQDLPPPSLSPFSAASAEGAGSCKLERTLEKPERGASLGSLEPCKWQSLVGEKRALHLVSGKHRNPGTRGKCAPGCSPGDPSQLQERLVTTHHMAPEGRIEGPSQKGNATKPGACSSTSKPRPAEPTKKALKLPAPPRKPLGMGVPAGELVLSPDDRVKPNASKGKLSQSSGGLQPSSQTGGGSQPQPTSGQLQSEMASTPTEPGCPSWANSTPDQPPPRAHTKGGARGPGEAVHQRIQVHSSPREKRESHEKQRKGQALGPGRHGSVGNTGKAPSAPEKSSRAPRKQATPSRVPPVKPRPSGQSPRARPQPSGQQKGRPGPTSEKGSFPQARALPRPYKRVRAVRGAEPVEPRDQRTAEAQSDLLSQLFGQKLASFKIPLKKDSSQ</sequence>
<dbReference type="InterPro" id="IPR036236">
    <property type="entry name" value="Znf_C2H2_sf"/>
</dbReference>
<feature type="compositionally biased region" description="Polar residues" evidence="2">
    <location>
        <begin position="2627"/>
        <end position="2641"/>
    </location>
</feature>
<feature type="compositionally biased region" description="Basic and acidic residues" evidence="2">
    <location>
        <begin position="3290"/>
        <end position="3300"/>
    </location>
</feature>
<feature type="compositionally biased region" description="Polar residues" evidence="2">
    <location>
        <begin position="83"/>
        <end position="93"/>
    </location>
</feature>
<protein>
    <submittedName>
        <fullName evidence="4">Zinc finger protein 469</fullName>
    </submittedName>
</protein>
<feature type="region of interest" description="Disordered" evidence="2">
    <location>
        <begin position="960"/>
        <end position="1164"/>
    </location>
</feature>
<feature type="compositionally biased region" description="Basic residues" evidence="2">
    <location>
        <begin position="3173"/>
        <end position="3184"/>
    </location>
</feature>
<keyword evidence="1" id="KW-0863">Zinc-finger</keyword>
<feature type="compositionally biased region" description="Low complexity" evidence="2">
    <location>
        <begin position="500"/>
        <end position="510"/>
    </location>
</feature>
<feature type="compositionally biased region" description="Low complexity" evidence="2">
    <location>
        <begin position="1134"/>
        <end position="1147"/>
    </location>
</feature>
<feature type="region of interest" description="Disordered" evidence="2">
    <location>
        <begin position="779"/>
        <end position="849"/>
    </location>
</feature>
<feature type="compositionally biased region" description="Basic residues" evidence="2">
    <location>
        <begin position="898"/>
        <end position="908"/>
    </location>
</feature>
<feature type="region of interest" description="Disordered" evidence="2">
    <location>
        <begin position="1423"/>
        <end position="1520"/>
    </location>
</feature>
<feature type="compositionally biased region" description="Polar residues" evidence="2">
    <location>
        <begin position="1947"/>
        <end position="1957"/>
    </location>
</feature>
<feature type="domain" description="C2H2-type" evidence="3">
    <location>
        <begin position="3139"/>
        <end position="3168"/>
    </location>
</feature>
<feature type="domain" description="C2H2-type" evidence="3">
    <location>
        <begin position="2844"/>
        <end position="2871"/>
    </location>
</feature>
<comment type="caution">
    <text evidence="4">The sequence shown here is derived from an EMBL/GenBank/DDBJ whole genome shotgun (WGS) entry which is preliminary data.</text>
</comment>
<feature type="compositionally biased region" description="Basic residues" evidence="2">
    <location>
        <begin position="2216"/>
        <end position="2226"/>
    </location>
</feature>
<feature type="region of interest" description="Disordered" evidence="2">
    <location>
        <begin position="884"/>
        <end position="948"/>
    </location>
</feature>
<feature type="compositionally biased region" description="Polar residues" evidence="2">
    <location>
        <begin position="1838"/>
        <end position="1848"/>
    </location>
</feature>
<feature type="compositionally biased region" description="Polar residues" evidence="2">
    <location>
        <begin position="1477"/>
        <end position="1492"/>
    </location>
</feature>
<feature type="compositionally biased region" description="Basic and acidic residues" evidence="2">
    <location>
        <begin position="2340"/>
        <end position="2349"/>
    </location>
</feature>
<feature type="region of interest" description="Disordered" evidence="2">
    <location>
        <begin position="2143"/>
        <end position="2199"/>
    </location>
</feature>
<keyword evidence="5" id="KW-1185">Reference proteome</keyword>
<feature type="compositionally biased region" description="Polar residues" evidence="2">
    <location>
        <begin position="1859"/>
        <end position="1872"/>
    </location>
</feature>
<feature type="compositionally biased region" description="Basic and acidic residues" evidence="2">
    <location>
        <begin position="1082"/>
        <end position="1097"/>
    </location>
</feature>
<feature type="region of interest" description="Disordered" evidence="2">
    <location>
        <begin position="49"/>
        <end position="207"/>
    </location>
</feature>
<feature type="compositionally biased region" description="Low complexity" evidence="2">
    <location>
        <begin position="446"/>
        <end position="462"/>
    </location>
</feature>
<feature type="compositionally biased region" description="Basic residues" evidence="2">
    <location>
        <begin position="2257"/>
        <end position="2270"/>
    </location>
</feature>
<evidence type="ECO:0000313" key="4">
    <source>
        <dbReference type="EMBL" id="GAB1293746.1"/>
    </source>
</evidence>
<dbReference type="Gene3D" id="3.30.160.60">
    <property type="entry name" value="Classic Zinc Finger"/>
    <property type="match status" value="2"/>
</dbReference>
<feature type="region of interest" description="Disordered" evidence="2">
    <location>
        <begin position="2736"/>
        <end position="2765"/>
    </location>
</feature>
<feature type="region of interest" description="Disordered" evidence="2">
    <location>
        <begin position="3165"/>
        <end position="3310"/>
    </location>
</feature>
<feature type="compositionally biased region" description="Basic and acidic residues" evidence="2">
    <location>
        <begin position="3509"/>
        <end position="3518"/>
    </location>
</feature>
<accession>A0ABQ0F3R9</accession>
<feature type="region of interest" description="Disordered" evidence="2">
    <location>
        <begin position="2808"/>
        <end position="2836"/>
    </location>
</feature>
<feature type="compositionally biased region" description="Low complexity" evidence="2">
    <location>
        <begin position="3429"/>
        <end position="3461"/>
    </location>
</feature>
<evidence type="ECO:0000259" key="3">
    <source>
        <dbReference type="PROSITE" id="PS50157"/>
    </source>
</evidence>